<feature type="compositionally biased region" description="Polar residues" evidence="1">
    <location>
        <begin position="51"/>
        <end position="72"/>
    </location>
</feature>
<evidence type="ECO:0000313" key="3">
    <source>
        <dbReference type="Proteomes" id="UP001589575"/>
    </source>
</evidence>
<dbReference type="Proteomes" id="UP001589575">
    <property type="component" value="Unassembled WGS sequence"/>
</dbReference>
<comment type="caution">
    <text evidence="2">The sequence shown here is derived from an EMBL/GenBank/DDBJ whole genome shotgun (WGS) entry which is preliminary data.</text>
</comment>
<evidence type="ECO:0000256" key="1">
    <source>
        <dbReference type="SAM" id="MobiDB-lite"/>
    </source>
</evidence>
<feature type="compositionally biased region" description="Low complexity" evidence="1">
    <location>
        <begin position="105"/>
        <end position="121"/>
    </location>
</feature>
<reference evidence="2 3" key="1">
    <citation type="submission" date="2024-09" db="EMBL/GenBank/DDBJ databases">
        <authorList>
            <person name="Sun Q."/>
            <person name="Mori K."/>
        </authorList>
    </citation>
    <scope>NUCLEOTIDE SEQUENCE [LARGE SCALE GENOMIC DNA]</scope>
    <source>
        <strain evidence="2 3">CCM 7609</strain>
    </source>
</reference>
<proteinExistence type="predicted"/>
<protein>
    <submittedName>
        <fullName evidence="2">Uncharacterized protein</fullName>
    </submittedName>
</protein>
<organism evidence="2 3">
    <name type="scientific">Citricoccus parietis</name>
    <dbReference type="NCBI Taxonomy" id="592307"/>
    <lineage>
        <taxon>Bacteria</taxon>
        <taxon>Bacillati</taxon>
        <taxon>Actinomycetota</taxon>
        <taxon>Actinomycetes</taxon>
        <taxon>Micrococcales</taxon>
        <taxon>Micrococcaceae</taxon>
        <taxon>Citricoccus</taxon>
    </lineage>
</organism>
<name>A0ABV5G400_9MICC</name>
<accession>A0ABV5G400</accession>
<dbReference type="EMBL" id="JBHMFI010000001">
    <property type="protein sequence ID" value="MFB9073198.1"/>
    <property type="molecule type" value="Genomic_DNA"/>
</dbReference>
<feature type="region of interest" description="Disordered" evidence="1">
    <location>
        <begin position="44"/>
        <end position="121"/>
    </location>
</feature>
<keyword evidence="3" id="KW-1185">Reference proteome</keyword>
<evidence type="ECO:0000313" key="2">
    <source>
        <dbReference type="EMBL" id="MFB9073198.1"/>
    </source>
</evidence>
<sequence>MRACLPLTNSWDHSRPPPSPIPSKPSCLGPRFTSCPVPLIRSAASPSASARTSCGTPFSPTSRATTSHSPTSFVRRGTTARISPAGSSGRSPVRSLPGPSRRTPMSRSWMPWRSWPSSRAG</sequence>
<gene>
    <name evidence="2" type="ORF">ACFFX0_19135</name>
</gene>
<feature type="region of interest" description="Disordered" evidence="1">
    <location>
        <begin position="1"/>
        <end position="27"/>
    </location>
</feature>